<dbReference type="EMBL" id="MT142529">
    <property type="protein sequence ID" value="QJA84465.1"/>
    <property type="molecule type" value="Genomic_DNA"/>
</dbReference>
<sequence>MKDRYYIDERVGSIAVRDKTLDDPDSPHLDSCAPGVVKFWQGKYVDEDVCIYCKRSPGKKWIVPAEYIREAEELCESLNGGGHHE</sequence>
<name>A0A6M3JFK6_9ZZZZ</name>
<evidence type="ECO:0000313" key="2">
    <source>
        <dbReference type="EMBL" id="QJA84392.1"/>
    </source>
</evidence>
<dbReference type="EMBL" id="MT142529">
    <property type="protein sequence ID" value="QJA84392.1"/>
    <property type="molecule type" value="Genomic_DNA"/>
</dbReference>
<dbReference type="EMBL" id="MT141574">
    <property type="protein sequence ID" value="QJA67627.1"/>
    <property type="molecule type" value="Genomic_DNA"/>
</dbReference>
<gene>
    <name evidence="2" type="ORF">MM415A00192_0001</name>
    <name evidence="3" type="ORF">MM415A00192_0074</name>
    <name evidence="1" type="ORF">MM415B00178_0009</name>
</gene>
<evidence type="ECO:0000313" key="1">
    <source>
        <dbReference type="EMBL" id="QJA67627.1"/>
    </source>
</evidence>
<dbReference type="AlphaFoldDB" id="A0A6M3JFK6"/>
<reference evidence="1" key="1">
    <citation type="submission" date="2020-03" db="EMBL/GenBank/DDBJ databases">
        <title>The deep terrestrial virosphere.</title>
        <authorList>
            <person name="Holmfeldt K."/>
            <person name="Nilsson E."/>
            <person name="Simone D."/>
            <person name="Lopez-Fernandez M."/>
            <person name="Wu X."/>
            <person name="de Brujin I."/>
            <person name="Lundin D."/>
            <person name="Andersson A."/>
            <person name="Bertilsson S."/>
            <person name="Dopson M."/>
        </authorList>
    </citation>
    <scope>NUCLEOTIDE SEQUENCE</scope>
    <source>
        <strain evidence="2">MM415A00192</strain>
        <strain evidence="1">MM415B00178</strain>
    </source>
</reference>
<proteinExistence type="predicted"/>
<evidence type="ECO:0000313" key="3">
    <source>
        <dbReference type="EMBL" id="QJA84465.1"/>
    </source>
</evidence>
<organism evidence="1">
    <name type="scientific">viral metagenome</name>
    <dbReference type="NCBI Taxonomy" id="1070528"/>
    <lineage>
        <taxon>unclassified sequences</taxon>
        <taxon>metagenomes</taxon>
        <taxon>organismal metagenomes</taxon>
    </lineage>
</organism>
<protein>
    <submittedName>
        <fullName evidence="1">Uncharacterized protein</fullName>
    </submittedName>
</protein>
<accession>A0A6M3JFK6</accession>